<accession>A0A106PY05</accession>
<evidence type="ECO:0000313" key="1">
    <source>
        <dbReference type="EMBL" id="KWA76327.1"/>
    </source>
</evidence>
<reference evidence="1 2" key="1">
    <citation type="submission" date="2015-11" db="EMBL/GenBank/DDBJ databases">
        <title>Expanding the genomic diversity of Burkholderia species for the development of highly accurate diagnostics.</title>
        <authorList>
            <person name="Sahl J."/>
            <person name="Keim P."/>
            <person name="Wagner D."/>
        </authorList>
    </citation>
    <scope>NUCLEOTIDE SEQUENCE [LARGE SCALE GENOMIC DNA]</scope>
    <source>
        <strain evidence="1 2">MSMB2087WGS</strain>
    </source>
</reference>
<proteinExistence type="predicted"/>
<comment type="caution">
    <text evidence="1">The sequence shown here is derived from an EMBL/GenBank/DDBJ whole genome shotgun (WGS) entry which is preliminary data.</text>
</comment>
<evidence type="ECO:0008006" key="3">
    <source>
        <dbReference type="Google" id="ProtNLM"/>
    </source>
</evidence>
<sequence length="148" mass="15861">MLIPAAAAVDRLVTVLFVAFTLVDSELTPLCAVLIPVELEVDRLVTLLFVVLSPVDSEFTPLCAVLIPVELEVDRLVTLLFVAFKLVESEKSCPPFTASVEPDATFPLDTLTILRCSEPLPTLTTFAAPPSVLLEPSATEFVPVAVAP</sequence>
<dbReference type="EMBL" id="LPHD01000163">
    <property type="protein sequence ID" value="KWA76327.1"/>
    <property type="molecule type" value="Genomic_DNA"/>
</dbReference>
<dbReference type="AlphaFoldDB" id="A0A106PY05"/>
<evidence type="ECO:0000313" key="2">
    <source>
        <dbReference type="Proteomes" id="UP000060630"/>
    </source>
</evidence>
<dbReference type="Proteomes" id="UP000060630">
    <property type="component" value="Unassembled WGS sequence"/>
</dbReference>
<organism evidence="1 2">
    <name type="scientific">Burkholderia ubonensis</name>
    <dbReference type="NCBI Taxonomy" id="101571"/>
    <lineage>
        <taxon>Bacteria</taxon>
        <taxon>Pseudomonadati</taxon>
        <taxon>Pseudomonadota</taxon>
        <taxon>Betaproteobacteria</taxon>
        <taxon>Burkholderiales</taxon>
        <taxon>Burkholderiaceae</taxon>
        <taxon>Burkholderia</taxon>
        <taxon>Burkholderia cepacia complex</taxon>
    </lineage>
</organism>
<name>A0A106PY05_9BURK</name>
<gene>
    <name evidence="1" type="ORF">WL29_35660</name>
</gene>
<protein>
    <recommendedName>
        <fullName evidence="3">Chromosome segregation ATPase</fullName>
    </recommendedName>
</protein>